<protein>
    <submittedName>
        <fullName evidence="5">Uncharacterized protein</fullName>
    </submittedName>
</protein>
<dbReference type="Pfam" id="PF01044">
    <property type="entry name" value="Vinculin"/>
    <property type="match status" value="1"/>
</dbReference>
<dbReference type="GO" id="GO:0007155">
    <property type="term" value="P:cell adhesion"/>
    <property type="evidence" value="ECO:0007669"/>
    <property type="project" value="InterPro"/>
</dbReference>
<evidence type="ECO:0000313" key="6">
    <source>
        <dbReference type="Proteomes" id="UP000676336"/>
    </source>
</evidence>
<sequence>PGEYTEAVMESVRILRDQIVPGFAERIQTAIDILRMKSGYDNRTYELSEQEIIEVSSSVYHAIRDIRNSVLMNPNDSIIKMYIRSNCLCLI</sequence>
<proteinExistence type="inferred from homology"/>
<dbReference type="InterPro" id="IPR036723">
    <property type="entry name" value="Alpha-catenin/vinculin-like_sf"/>
</dbReference>
<evidence type="ECO:0000256" key="1">
    <source>
        <dbReference type="ARBA" id="ARBA00004496"/>
    </source>
</evidence>
<organism evidence="5 6">
    <name type="scientific">Rotaria magnacalcarata</name>
    <dbReference type="NCBI Taxonomy" id="392030"/>
    <lineage>
        <taxon>Eukaryota</taxon>
        <taxon>Metazoa</taxon>
        <taxon>Spiralia</taxon>
        <taxon>Gnathifera</taxon>
        <taxon>Rotifera</taxon>
        <taxon>Eurotatoria</taxon>
        <taxon>Bdelloidea</taxon>
        <taxon>Philodinida</taxon>
        <taxon>Philodinidae</taxon>
        <taxon>Rotaria</taxon>
    </lineage>
</organism>
<dbReference type="EMBL" id="CAJOBI010311481">
    <property type="protein sequence ID" value="CAF5170832.1"/>
    <property type="molecule type" value="Genomic_DNA"/>
</dbReference>
<feature type="non-terminal residue" evidence="5">
    <location>
        <position position="1"/>
    </location>
</feature>
<comment type="similarity">
    <text evidence="2">Belongs to the vinculin/alpha-catenin family.</text>
</comment>
<dbReference type="Gene3D" id="1.20.120.230">
    <property type="entry name" value="Alpha-catenin/vinculin-like"/>
    <property type="match status" value="1"/>
</dbReference>
<evidence type="ECO:0000256" key="2">
    <source>
        <dbReference type="ARBA" id="ARBA00008376"/>
    </source>
</evidence>
<comment type="caution">
    <text evidence="5">The sequence shown here is derived from an EMBL/GenBank/DDBJ whole genome shotgun (WGS) entry which is preliminary data.</text>
</comment>
<evidence type="ECO:0000313" key="5">
    <source>
        <dbReference type="EMBL" id="CAF5170832.1"/>
    </source>
</evidence>
<dbReference type="EMBL" id="CAJOBJ010317329">
    <property type="protein sequence ID" value="CAF5169581.1"/>
    <property type="molecule type" value="Genomic_DNA"/>
</dbReference>
<dbReference type="InterPro" id="IPR006077">
    <property type="entry name" value="Vinculin/catenin"/>
</dbReference>
<accession>A0A8S3GUZ5</accession>
<dbReference type="GO" id="GO:0005737">
    <property type="term" value="C:cytoplasm"/>
    <property type="evidence" value="ECO:0007669"/>
    <property type="project" value="UniProtKB-SubCell"/>
</dbReference>
<dbReference type="Proteomes" id="UP000676336">
    <property type="component" value="Unassembled WGS sequence"/>
</dbReference>
<name>A0A8S3GUZ5_9BILA</name>
<comment type="subcellular location">
    <subcellularLocation>
        <location evidence="1">Cytoplasm</location>
    </subcellularLocation>
</comment>
<keyword evidence="3" id="KW-0963">Cytoplasm</keyword>
<dbReference type="Proteomes" id="UP000681720">
    <property type="component" value="Unassembled WGS sequence"/>
</dbReference>
<dbReference type="SUPFAM" id="SSF47220">
    <property type="entry name" value="alpha-catenin/vinculin-like"/>
    <property type="match status" value="1"/>
</dbReference>
<evidence type="ECO:0000313" key="4">
    <source>
        <dbReference type="EMBL" id="CAF5169581.1"/>
    </source>
</evidence>
<gene>
    <name evidence="4" type="ORF">GIL414_LOCUS66681</name>
    <name evidence="5" type="ORF">SMN809_LOCUS65521</name>
</gene>
<reference evidence="5" key="1">
    <citation type="submission" date="2021-02" db="EMBL/GenBank/DDBJ databases">
        <authorList>
            <person name="Nowell W R."/>
        </authorList>
    </citation>
    <scope>NUCLEOTIDE SEQUENCE</scope>
</reference>
<dbReference type="GO" id="GO:0051015">
    <property type="term" value="F:actin filament binding"/>
    <property type="evidence" value="ECO:0007669"/>
    <property type="project" value="InterPro"/>
</dbReference>
<evidence type="ECO:0000256" key="3">
    <source>
        <dbReference type="ARBA" id="ARBA00022490"/>
    </source>
</evidence>
<dbReference type="AlphaFoldDB" id="A0A8S3GUZ5"/>